<keyword evidence="2" id="KW-1133">Transmembrane helix</keyword>
<accession>A0A0C3MCN1</accession>
<keyword evidence="4" id="KW-1185">Reference proteome</keyword>
<dbReference type="AlphaFoldDB" id="A0A0C3MCN1"/>
<reference evidence="3 4" key="1">
    <citation type="submission" date="2014-04" db="EMBL/GenBank/DDBJ databases">
        <authorList>
            <consortium name="DOE Joint Genome Institute"/>
            <person name="Kuo A."/>
            <person name="Girlanda M."/>
            <person name="Perotto S."/>
            <person name="Kohler A."/>
            <person name="Nagy L.G."/>
            <person name="Floudas D."/>
            <person name="Copeland A."/>
            <person name="Barry K.W."/>
            <person name="Cichocki N."/>
            <person name="Veneault-Fourrey C."/>
            <person name="LaButti K."/>
            <person name="Lindquist E.A."/>
            <person name="Lipzen A."/>
            <person name="Lundell T."/>
            <person name="Morin E."/>
            <person name="Murat C."/>
            <person name="Sun H."/>
            <person name="Tunlid A."/>
            <person name="Henrissat B."/>
            <person name="Grigoriev I.V."/>
            <person name="Hibbett D.S."/>
            <person name="Martin F."/>
            <person name="Nordberg H.P."/>
            <person name="Cantor M.N."/>
            <person name="Hua S.X."/>
        </authorList>
    </citation>
    <scope>NUCLEOTIDE SEQUENCE [LARGE SCALE GENOMIC DNA]</scope>
    <source>
        <strain evidence="3 4">MUT 4182</strain>
    </source>
</reference>
<keyword evidence="2" id="KW-0472">Membrane</keyword>
<organism evidence="3 4">
    <name type="scientific">Tulasnella calospora MUT 4182</name>
    <dbReference type="NCBI Taxonomy" id="1051891"/>
    <lineage>
        <taxon>Eukaryota</taxon>
        <taxon>Fungi</taxon>
        <taxon>Dikarya</taxon>
        <taxon>Basidiomycota</taxon>
        <taxon>Agaricomycotina</taxon>
        <taxon>Agaricomycetes</taxon>
        <taxon>Cantharellales</taxon>
        <taxon>Tulasnellaceae</taxon>
        <taxon>Tulasnella</taxon>
    </lineage>
</organism>
<feature type="region of interest" description="Disordered" evidence="1">
    <location>
        <begin position="124"/>
        <end position="144"/>
    </location>
</feature>
<dbReference type="HOGENOM" id="CLU_1741902_0_0_1"/>
<evidence type="ECO:0000256" key="2">
    <source>
        <dbReference type="SAM" id="Phobius"/>
    </source>
</evidence>
<proteinExistence type="predicted"/>
<evidence type="ECO:0000313" key="4">
    <source>
        <dbReference type="Proteomes" id="UP000054248"/>
    </source>
</evidence>
<protein>
    <submittedName>
        <fullName evidence="3">Uncharacterized protein</fullName>
    </submittedName>
</protein>
<feature type="transmembrane region" description="Helical" evidence="2">
    <location>
        <begin position="6"/>
        <end position="26"/>
    </location>
</feature>
<dbReference type="Proteomes" id="UP000054248">
    <property type="component" value="Unassembled WGS sequence"/>
</dbReference>
<evidence type="ECO:0000313" key="3">
    <source>
        <dbReference type="EMBL" id="KIO31522.1"/>
    </source>
</evidence>
<evidence type="ECO:0000256" key="1">
    <source>
        <dbReference type="SAM" id="MobiDB-lite"/>
    </source>
</evidence>
<dbReference type="EMBL" id="KN822962">
    <property type="protein sequence ID" value="KIO31522.1"/>
    <property type="molecule type" value="Genomic_DNA"/>
</dbReference>
<keyword evidence="2" id="KW-0812">Transmembrane</keyword>
<name>A0A0C3MCN1_9AGAM</name>
<sequence length="144" mass="15731">MGDDVYKPSATAAVVILFVVAVWVRARALFNRGTSRAAAPSSRWRLNTTVEFVPFSGVQVQPANDGGQDTQAHQVQAHPHLRRVDSVTSLRYPSDYPVHHLDDGVTYGYSNIGNLVRSAVDIVLGPRPDPPSHTTNPGEHRLPL</sequence>
<gene>
    <name evidence="3" type="ORF">M407DRAFT_241766</name>
</gene>
<reference evidence="4" key="2">
    <citation type="submission" date="2015-01" db="EMBL/GenBank/DDBJ databases">
        <title>Evolutionary Origins and Diversification of the Mycorrhizal Mutualists.</title>
        <authorList>
            <consortium name="DOE Joint Genome Institute"/>
            <consortium name="Mycorrhizal Genomics Consortium"/>
            <person name="Kohler A."/>
            <person name="Kuo A."/>
            <person name="Nagy L.G."/>
            <person name="Floudas D."/>
            <person name="Copeland A."/>
            <person name="Barry K.W."/>
            <person name="Cichocki N."/>
            <person name="Veneault-Fourrey C."/>
            <person name="LaButti K."/>
            <person name="Lindquist E.A."/>
            <person name="Lipzen A."/>
            <person name="Lundell T."/>
            <person name="Morin E."/>
            <person name="Murat C."/>
            <person name="Riley R."/>
            <person name="Ohm R."/>
            <person name="Sun H."/>
            <person name="Tunlid A."/>
            <person name="Henrissat B."/>
            <person name="Grigoriev I.V."/>
            <person name="Hibbett D.S."/>
            <person name="Martin F."/>
        </authorList>
    </citation>
    <scope>NUCLEOTIDE SEQUENCE [LARGE SCALE GENOMIC DNA]</scope>
    <source>
        <strain evidence="4">MUT 4182</strain>
    </source>
</reference>